<dbReference type="GO" id="GO:0006355">
    <property type="term" value="P:regulation of DNA-templated transcription"/>
    <property type="evidence" value="ECO:0007669"/>
    <property type="project" value="InterPro"/>
</dbReference>
<reference evidence="4 5" key="1">
    <citation type="submission" date="2014-10" db="EMBL/GenBank/DDBJ databases">
        <title>Genome sequence of Clostridium aceticum DSM 1496.</title>
        <authorList>
            <person name="Poehlein A."/>
            <person name="Schiel-Bengelsdorf B."/>
            <person name="Gottschalk G."/>
            <person name="Duerre P."/>
            <person name="Daniel R."/>
        </authorList>
    </citation>
    <scope>NUCLEOTIDE SEQUENCE [LARGE SCALE GENOMIC DNA]</scope>
    <source>
        <strain evidence="4 5">DSM 1496</strain>
    </source>
</reference>
<organism evidence="4 5">
    <name type="scientific">Clostridium aceticum</name>
    <dbReference type="NCBI Taxonomy" id="84022"/>
    <lineage>
        <taxon>Bacteria</taxon>
        <taxon>Bacillati</taxon>
        <taxon>Bacillota</taxon>
        <taxon>Clostridia</taxon>
        <taxon>Eubacteriales</taxon>
        <taxon>Clostridiaceae</taxon>
        <taxon>Clostridium</taxon>
    </lineage>
</organism>
<evidence type="ECO:0000259" key="3">
    <source>
        <dbReference type="PROSITE" id="PS51755"/>
    </source>
</evidence>
<accession>A0A0G3WBT8</accession>
<dbReference type="AlphaFoldDB" id="A0A0G3WBT8"/>
<dbReference type="GO" id="GO:0000160">
    <property type="term" value="P:phosphorelay signal transduction system"/>
    <property type="evidence" value="ECO:0007669"/>
    <property type="project" value="InterPro"/>
</dbReference>
<sequence>MILRVAALLRRSQIINESRLVVGKIELDYNTLTVNSKDSTMILPKKEFYLLFKFLSYPKQIFTRQH</sequence>
<gene>
    <name evidence="4" type="ORF">CACET_c26510</name>
</gene>
<dbReference type="InterPro" id="IPR016032">
    <property type="entry name" value="Sig_transdc_resp-reg_C-effctor"/>
</dbReference>
<name>A0A0G3WBT8_9CLOT</name>
<evidence type="ECO:0000256" key="2">
    <source>
        <dbReference type="PROSITE-ProRule" id="PRU01091"/>
    </source>
</evidence>
<evidence type="ECO:0000256" key="1">
    <source>
        <dbReference type="ARBA" id="ARBA00023125"/>
    </source>
</evidence>
<dbReference type="KEGG" id="cace:CACET_c26510"/>
<dbReference type="SUPFAM" id="SSF46894">
    <property type="entry name" value="C-terminal effector domain of the bipartite response regulators"/>
    <property type="match status" value="1"/>
</dbReference>
<dbReference type="STRING" id="84022.CACET_c26510"/>
<dbReference type="PROSITE" id="PS51755">
    <property type="entry name" value="OMPR_PHOB"/>
    <property type="match status" value="1"/>
</dbReference>
<keyword evidence="5" id="KW-1185">Reference proteome</keyword>
<protein>
    <submittedName>
        <fullName evidence="4">Two component transcriptional regulator winged helix family</fullName>
    </submittedName>
</protein>
<keyword evidence="1 2" id="KW-0238">DNA-binding</keyword>
<proteinExistence type="predicted"/>
<dbReference type="EMBL" id="CP009687">
    <property type="protein sequence ID" value="AKL96096.1"/>
    <property type="molecule type" value="Genomic_DNA"/>
</dbReference>
<evidence type="ECO:0000313" key="4">
    <source>
        <dbReference type="EMBL" id="AKL96096.1"/>
    </source>
</evidence>
<dbReference type="GO" id="GO:0003677">
    <property type="term" value="F:DNA binding"/>
    <property type="evidence" value="ECO:0007669"/>
    <property type="project" value="UniProtKB-UniRule"/>
</dbReference>
<evidence type="ECO:0000313" key="5">
    <source>
        <dbReference type="Proteomes" id="UP000035704"/>
    </source>
</evidence>
<feature type="domain" description="OmpR/PhoB-type" evidence="3">
    <location>
        <begin position="17"/>
        <end position="66"/>
    </location>
</feature>
<dbReference type="InterPro" id="IPR001867">
    <property type="entry name" value="OmpR/PhoB-type_DNA-bd"/>
</dbReference>
<feature type="DNA-binding region" description="OmpR/PhoB-type" evidence="2">
    <location>
        <begin position="17"/>
        <end position="66"/>
    </location>
</feature>
<dbReference type="PATRIC" id="fig|84022.6.peg.2681"/>
<dbReference type="Proteomes" id="UP000035704">
    <property type="component" value="Chromosome"/>
</dbReference>